<dbReference type="PROSITE" id="PS50125">
    <property type="entry name" value="GUANYLATE_CYCLASE_2"/>
    <property type="match status" value="1"/>
</dbReference>
<protein>
    <submittedName>
        <fullName evidence="5">AAA family ATPase</fullName>
    </submittedName>
</protein>
<evidence type="ECO:0000313" key="5">
    <source>
        <dbReference type="EMBL" id="NEK24603.1"/>
    </source>
</evidence>
<dbReference type="InterPro" id="IPR013761">
    <property type="entry name" value="SAM/pointed_sf"/>
</dbReference>
<dbReference type="PANTHER" id="PTHR16305:SF28">
    <property type="entry name" value="GUANYLATE CYCLASE DOMAIN-CONTAINING PROTEIN"/>
    <property type="match status" value="1"/>
</dbReference>
<keyword evidence="6" id="KW-1185">Reference proteome</keyword>
<dbReference type="CDD" id="cd09487">
    <property type="entry name" value="SAM_superfamily"/>
    <property type="match status" value="1"/>
</dbReference>
<dbReference type="AlphaFoldDB" id="A0A6P0CJA9"/>
<dbReference type="Pfam" id="PF13191">
    <property type="entry name" value="AAA_16"/>
    <property type="match status" value="1"/>
</dbReference>
<proteinExistence type="predicted"/>
<gene>
    <name evidence="5" type="ORF">GV827_19670</name>
</gene>
<dbReference type="GO" id="GO:0005737">
    <property type="term" value="C:cytoplasm"/>
    <property type="evidence" value="ECO:0007669"/>
    <property type="project" value="TreeGrafter"/>
</dbReference>
<comment type="caution">
    <text evidence="5">The sequence shown here is derived from an EMBL/GenBank/DDBJ whole genome shotgun (WGS) entry which is preliminary data.</text>
</comment>
<organism evidence="5 6">
    <name type="scientific">Sulfitobacter sediminilitoris</name>
    <dbReference type="NCBI Taxonomy" id="2698830"/>
    <lineage>
        <taxon>Bacteria</taxon>
        <taxon>Pseudomonadati</taxon>
        <taxon>Pseudomonadota</taxon>
        <taxon>Alphaproteobacteria</taxon>
        <taxon>Rhodobacterales</taxon>
        <taxon>Roseobacteraceae</taxon>
        <taxon>Sulfitobacter</taxon>
    </lineage>
</organism>
<keyword evidence="2" id="KW-0067">ATP-binding</keyword>
<dbReference type="GO" id="GO:0005524">
    <property type="term" value="F:ATP binding"/>
    <property type="evidence" value="ECO:0007669"/>
    <property type="project" value="UniProtKB-KW"/>
</dbReference>
<dbReference type="SMART" id="SM00044">
    <property type="entry name" value="CYCc"/>
    <property type="match status" value="1"/>
</dbReference>
<dbReference type="GO" id="GO:0009190">
    <property type="term" value="P:cyclic nucleotide biosynthetic process"/>
    <property type="evidence" value="ECO:0007669"/>
    <property type="project" value="InterPro"/>
</dbReference>
<dbReference type="SUPFAM" id="SSF55073">
    <property type="entry name" value="Nucleotide cyclase"/>
    <property type="match status" value="1"/>
</dbReference>
<dbReference type="InterPro" id="IPR041664">
    <property type="entry name" value="AAA_16"/>
</dbReference>
<sequence length="1058" mass="116163">MSNLSRWLSSRKLSSLEETLTEHEIDLDILFDLTDEDMRELGLSLGARKRLRAALEAGAGETITETELARTGGGAERRHLTTMFVDLVGSTELSAGLDPEDMRDVITSYQNTVAGVVTRYEGQVAKYMGDGVLCYFGWPRAHEDDAKRAARAGLEILEAMQVIKAPDGRDLTVRIGAATGLVVVGDLIGEGAAQEEAVVGDTPNLAARLQTLADPGRIIIADNTRQLLGADFEIVELGSFNIKGVEHPVTAWQVDAERSLTTRFEEGTPDPTLPLIGRDHELGLIIERWRRACDGEGQVVVLTGEAGIGKSRLTRAAIEEIAQGEHYRISYHCSPYHSDSSFYPVIQQLTHAMGLSETDSPTDKFEKLKTNLRHADPRIIAELLQIDLEAELGPLGLTPQQTRNQIMSETSEEVRALAREKPVLMVVEDAHWIDPSTLAMLEACLDRITGERAMLLITGRPSFVHGFGGHPIVSKLTLNRLGSEQTAAVLSRIARGKSLPPELVAEIIARTDGVPLFIEEMTKTILESGDLRETETAYELTGPLSRVTIPATLHDSLMARIDRLQPIKEVAQMAACIGRNFDRAALEKIAGVSEQTLDDALVQLEQSELVFRRGAPPDASYVFKHALVRDVAYESLLKRRRQDIHARLVEVFEAENAAPELTAYHASQAGLTEKAAEFWSKAGSQAQARPAYDEAANHLKTALIEVGGLLDEPVWRERELELLVQIAQVYIAKEGYASAEASEAFGKAMQRIAATDSAELRVAIYYGAWIAPYIGNRLYQAYETANRLVEAMSGEAELIPRLISRRMRAATLISMGRSPEALEDLKVAYDLYQQAEITDFATKFAQDPGVQIWCYMHLAMWMCGDREGALVVADRSMELARHLNHANTFCYAGLHDITLALWEGDISRARKVTEEMRQVAIEHDMSLWKLYAWIFEAVTSCMADEADGPARVDAALKDYRATGCWLWAPLFLAEQAKAQLRAGDAAGAEAAVKRGLAEAEVCGERWAIPELHRILGDISRSQGDSAAAAKAYEQAAADARAQGAVLLLARAEAAIEGL</sequence>
<feature type="domain" description="Guanylate cyclase" evidence="4">
    <location>
        <begin position="81"/>
        <end position="210"/>
    </location>
</feature>
<evidence type="ECO:0000256" key="2">
    <source>
        <dbReference type="ARBA" id="ARBA00022840"/>
    </source>
</evidence>
<dbReference type="SMART" id="SM00454">
    <property type="entry name" value="SAM"/>
    <property type="match status" value="1"/>
</dbReference>
<dbReference type="Pfam" id="PF00211">
    <property type="entry name" value="Guanylate_cyc"/>
    <property type="match status" value="1"/>
</dbReference>
<dbReference type="PROSITE" id="PS50105">
    <property type="entry name" value="SAM_DOMAIN"/>
    <property type="match status" value="1"/>
</dbReference>
<dbReference type="InterPro" id="IPR001660">
    <property type="entry name" value="SAM"/>
</dbReference>
<dbReference type="Proteomes" id="UP000468591">
    <property type="component" value="Unassembled WGS sequence"/>
</dbReference>
<evidence type="ECO:0000256" key="1">
    <source>
        <dbReference type="ARBA" id="ARBA00022741"/>
    </source>
</evidence>
<accession>A0A6P0CJA9</accession>
<feature type="domain" description="SAM" evidence="3">
    <location>
        <begin position="1"/>
        <end position="44"/>
    </location>
</feature>
<evidence type="ECO:0000259" key="3">
    <source>
        <dbReference type="PROSITE" id="PS50105"/>
    </source>
</evidence>
<dbReference type="Gene3D" id="1.10.150.50">
    <property type="entry name" value="Transcription Factor, Ets-1"/>
    <property type="match status" value="1"/>
</dbReference>
<dbReference type="SUPFAM" id="SSF47769">
    <property type="entry name" value="SAM/Pointed domain"/>
    <property type="match status" value="1"/>
</dbReference>
<dbReference type="GO" id="GO:0035556">
    <property type="term" value="P:intracellular signal transduction"/>
    <property type="evidence" value="ECO:0007669"/>
    <property type="project" value="InterPro"/>
</dbReference>
<dbReference type="SUPFAM" id="SSF52540">
    <property type="entry name" value="P-loop containing nucleoside triphosphate hydrolases"/>
    <property type="match status" value="1"/>
</dbReference>
<dbReference type="InterPro" id="IPR027417">
    <property type="entry name" value="P-loop_NTPase"/>
</dbReference>
<dbReference type="CDD" id="cd07302">
    <property type="entry name" value="CHD"/>
    <property type="match status" value="1"/>
</dbReference>
<dbReference type="PANTHER" id="PTHR16305">
    <property type="entry name" value="TESTICULAR SOLUBLE ADENYLYL CYCLASE"/>
    <property type="match status" value="1"/>
</dbReference>
<dbReference type="RefSeq" id="WP_164355526.1">
    <property type="nucleotide sequence ID" value="NZ_JAABNT010000018.1"/>
</dbReference>
<reference evidence="5 6" key="1">
    <citation type="submission" date="2020-01" db="EMBL/GenBank/DDBJ databases">
        <title>Sulfitobacter sediminilitoris sp. nov., isolated from a tidal flat.</title>
        <authorList>
            <person name="Park S."/>
            <person name="Yoon J.-H."/>
        </authorList>
    </citation>
    <scope>NUCLEOTIDE SEQUENCE [LARGE SCALE GENOMIC DNA]</scope>
    <source>
        <strain evidence="5 6">JBTF-M27</strain>
    </source>
</reference>
<keyword evidence="1" id="KW-0547">Nucleotide-binding</keyword>
<evidence type="ECO:0000259" key="4">
    <source>
        <dbReference type="PROSITE" id="PS50125"/>
    </source>
</evidence>
<name>A0A6P0CJA9_9RHOB</name>
<dbReference type="EMBL" id="JAABNT010000018">
    <property type="protein sequence ID" value="NEK24603.1"/>
    <property type="molecule type" value="Genomic_DNA"/>
</dbReference>
<dbReference type="InterPro" id="IPR001054">
    <property type="entry name" value="A/G_cyclase"/>
</dbReference>
<dbReference type="InterPro" id="IPR029787">
    <property type="entry name" value="Nucleotide_cyclase"/>
</dbReference>
<dbReference type="Gene3D" id="3.30.70.1230">
    <property type="entry name" value="Nucleotide cyclase"/>
    <property type="match status" value="1"/>
</dbReference>
<dbReference type="GO" id="GO:0004016">
    <property type="term" value="F:adenylate cyclase activity"/>
    <property type="evidence" value="ECO:0007669"/>
    <property type="project" value="UniProtKB-ARBA"/>
</dbReference>
<evidence type="ECO:0000313" key="6">
    <source>
        <dbReference type="Proteomes" id="UP000468591"/>
    </source>
</evidence>
<dbReference type="Pfam" id="PF00536">
    <property type="entry name" value="SAM_1"/>
    <property type="match status" value="1"/>
</dbReference>
<dbReference type="Gene3D" id="3.40.50.300">
    <property type="entry name" value="P-loop containing nucleotide triphosphate hydrolases"/>
    <property type="match status" value="1"/>
</dbReference>